<sequence length="489" mass="54961">MQSIGHDLRRGLNNFNPLGNNYKSINKWLAELKNIDSSLKTLGKEISAEAKFISGWGTNEGDDMTDVCQRMTQLMEEVGLVQQAYSIQHTSYRKKIKSLKTQEMTLDDNRKKKHELTNQITKQQKSSKENPIKMMELKNALERVSAELLAQELELLQFKRVIIRDAFNLKFDSMIEYAEKMALIAGYGRQITNVIDTGPQEADRSTLYGGSEFTAATINQVKVAVTSWQPAPISISSESQFATQDELALSAAAASYNTRTPPMGQYSPNSNAHGFIKGGVAATSGGGRKNSDHWDEVQMVKSERSQGSPRDSHADNYDHWMRDNLDRPEESYLSPPGTGPEPSPYIQSQQLTQLQEQQRQLHLEQQRMHQHNLAFSPGPSPSQQHYQNAGRRESGSENGARDGSSGRFTPAALRRNDTQELYSGTASPAPSYGSYQPASYDSKATPSRPYRLGFVDPRERSRMERMDSELHKTEVGPRYPRNNCIMDEK</sequence>
<accession>A0A9P5SLI4</accession>
<evidence type="ECO:0000313" key="3">
    <source>
        <dbReference type="Proteomes" id="UP000696485"/>
    </source>
</evidence>
<dbReference type="GO" id="GO:0070941">
    <property type="term" value="P:eisosome assembly"/>
    <property type="evidence" value="ECO:0007669"/>
    <property type="project" value="TreeGrafter"/>
</dbReference>
<dbReference type="GO" id="GO:0006897">
    <property type="term" value="P:endocytosis"/>
    <property type="evidence" value="ECO:0007669"/>
    <property type="project" value="TreeGrafter"/>
</dbReference>
<dbReference type="AlphaFoldDB" id="A0A9P5SLI4"/>
<evidence type="ECO:0000256" key="1">
    <source>
        <dbReference type="SAM" id="MobiDB-lite"/>
    </source>
</evidence>
<dbReference type="Pfam" id="PF13805">
    <property type="entry name" value="Pil1"/>
    <property type="match status" value="1"/>
</dbReference>
<dbReference type="InterPro" id="IPR027267">
    <property type="entry name" value="AH/BAR_dom_sf"/>
</dbReference>
<feature type="compositionally biased region" description="Polar residues" evidence="1">
    <location>
        <begin position="419"/>
        <end position="445"/>
    </location>
</feature>
<feature type="region of interest" description="Disordered" evidence="1">
    <location>
        <begin position="108"/>
        <end position="129"/>
    </location>
</feature>
<dbReference type="GO" id="GO:0008289">
    <property type="term" value="F:lipid binding"/>
    <property type="evidence" value="ECO:0007669"/>
    <property type="project" value="TreeGrafter"/>
</dbReference>
<protein>
    <recommendedName>
        <fullName evidence="4">Eisosome component PIL1-domain-containing protein</fullName>
    </recommendedName>
</protein>
<dbReference type="GO" id="GO:0036286">
    <property type="term" value="C:eisosome filament"/>
    <property type="evidence" value="ECO:0007669"/>
    <property type="project" value="TreeGrafter"/>
</dbReference>
<feature type="compositionally biased region" description="Low complexity" evidence="1">
    <location>
        <begin position="347"/>
        <end position="358"/>
    </location>
</feature>
<proteinExistence type="predicted"/>
<name>A0A9P5SLI4_9FUNG</name>
<reference evidence="2" key="1">
    <citation type="journal article" date="2020" name="Fungal Divers.">
        <title>Resolving the Mortierellaceae phylogeny through synthesis of multi-gene phylogenetics and phylogenomics.</title>
        <authorList>
            <person name="Vandepol N."/>
            <person name="Liber J."/>
            <person name="Desiro A."/>
            <person name="Na H."/>
            <person name="Kennedy M."/>
            <person name="Barry K."/>
            <person name="Grigoriev I.V."/>
            <person name="Miller A.N."/>
            <person name="O'Donnell K."/>
            <person name="Stajich J.E."/>
            <person name="Bonito G."/>
        </authorList>
    </citation>
    <scope>NUCLEOTIDE SEQUENCE</scope>
    <source>
        <strain evidence="2">NVP1</strain>
    </source>
</reference>
<comment type="caution">
    <text evidence="2">The sequence shown here is derived from an EMBL/GenBank/DDBJ whole genome shotgun (WGS) entry which is preliminary data.</text>
</comment>
<dbReference type="GO" id="GO:0005886">
    <property type="term" value="C:plasma membrane"/>
    <property type="evidence" value="ECO:0007669"/>
    <property type="project" value="TreeGrafter"/>
</dbReference>
<feature type="region of interest" description="Disordered" evidence="1">
    <location>
        <begin position="299"/>
        <end position="489"/>
    </location>
</feature>
<dbReference type="Gene3D" id="1.20.1270.60">
    <property type="entry name" value="Arfaptin homology (AH) domain/BAR domain"/>
    <property type="match status" value="1"/>
</dbReference>
<evidence type="ECO:0000313" key="2">
    <source>
        <dbReference type="EMBL" id="KAF9332822.1"/>
    </source>
</evidence>
<feature type="compositionally biased region" description="Basic and acidic residues" evidence="1">
    <location>
        <begin position="456"/>
        <end position="475"/>
    </location>
</feature>
<gene>
    <name evidence="2" type="ORF">BG006_004280</name>
</gene>
<dbReference type="InterPro" id="IPR028245">
    <property type="entry name" value="PIL1/LSP1"/>
</dbReference>
<dbReference type="PANTHER" id="PTHR31962:SF1">
    <property type="entry name" value="SPHINGOLIPID LONG CHAIN BASE-RESPONSIVE PROTEIN PIL1"/>
    <property type="match status" value="1"/>
</dbReference>
<evidence type="ECO:0008006" key="4">
    <source>
        <dbReference type="Google" id="ProtNLM"/>
    </source>
</evidence>
<dbReference type="Proteomes" id="UP000696485">
    <property type="component" value="Unassembled WGS sequence"/>
</dbReference>
<feature type="compositionally biased region" description="Basic and acidic residues" evidence="1">
    <location>
        <begin position="299"/>
        <end position="330"/>
    </location>
</feature>
<dbReference type="PANTHER" id="PTHR31962">
    <property type="entry name" value="SPHINGOLIPID LONG CHAIN BASE-RESPONSIVE PROTEIN PIL1"/>
    <property type="match status" value="1"/>
</dbReference>
<keyword evidence="3" id="KW-1185">Reference proteome</keyword>
<organism evidence="2 3">
    <name type="scientific">Podila minutissima</name>
    <dbReference type="NCBI Taxonomy" id="64525"/>
    <lineage>
        <taxon>Eukaryota</taxon>
        <taxon>Fungi</taxon>
        <taxon>Fungi incertae sedis</taxon>
        <taxon>Mucoromycota</taxon>
        <taxon>Mortierellomycotina</taxon>
        <taxon>Mortierellomycetes</taxon>
        <taxon>Mortierellales</taxon>
        <taxon>Mortierellaceae</taxon>
        <taxon>Podila</taxon>
    </lineage>
</organism>
<dbReference type="EMBL" id="JAAAUY010000237">
    <property type="protein sequence ID" value="KAF9332822.1"/>
    <property type="molecule type" value="Genomic_DNA"/>
</dbReference>